<feature type="transmembrane region" description="Helical" evidence="20">
    <location>
        <begin position="798"/>
        <end position="814"/>
    </location>
</feature>
<keyword evidence="4" id="KW-0597">Phosphoprotein</keyword>
<keyword evidence="5 18" id="KW-0109">Calcium transport</keyword>
<dbReference type="Gene3D" id="1.10.287.70">
    <property type="match status" value="4"/>
</dbReference>
<feature type="transmembrane region" description="Helical" evidence="20">
    <location>
        <begin position="995"/>
        <end position="1020"/>
    </location>
</feature>
<feature type="transmembrane region" description="Helical" evidence="20">
    <location>
        <begin position="860"/>
        <end position="878"/>
    </location>
</feature>
<dbReference type="Gene3D" id="1.10.238.10">
    <property type="entry name" value="EF-hand"/>
    <property type="match status" value="1"/>
</dbReference>
<evidence type="ECO:0000256" key="8">
    <source>
        <dbReference type="ARBA" id="ARBA00022837"/>
    </source>
</evidence>
<evidence type="ECO:0000313" key="23">
    <source>
        <dbReference type="Proteomes" id="UP000799421"/>
    </source>
</evidence>
<dbReference type="InterPro" id="IPR027359">
    <property type="entry name" value="Volt_channel_dom_sf"/>
</dbReference>
<keyword evidence="17" id="KW-0479">Metal-binding</keyword>
<dbReference type="EMBL" id="MU006021">
    <property type="protein sequence ID" value="KAF2857987.1"/>
    <property type="molecule type" value="Genomic_DNA"/>
</dbReference>
<comment type="subcellular location">
    <subcellularLocation>
        <location evidence="1">Cell membrane</location>
        <topology evidence="1">Multi-pass membrane protein</topology>
    </subcellularLocation>
    <subcellularLocation>
        <location evidence="18">Membrane</location>
        <topology evidence="18">Multi-pass membrane protein</topology>
    </subcellularLocation>
</comment>
<evidence type="ECO:0000256" key="17">
    <source>
        <dbReference type="PIRSR" id="PIRSR602077-1"/>
    </source>
</evidence>
<evidence type="ECO:0000256" key="9">
    <source>
        <dbReference type="ARBA" id="ARBA00022882"/>
    </source>
</evidence>
<feature type="transmembrane region" description="Helical" evidence="20">
    <location>
        <begin position="885"/>
        <end position="903"/>
    </location>
</feature>
<evidence type="ECO:0000256" key="10">
    <source>
        <dbReference type="ARBA" id="ARBA00022989"/>
    </source>
</evidence>
<feature type="transmembrane region" description="Helical" evidence="20">
    <location>
        <begin position="1603"/>
        <end position="1621"/>
    </location>
</feature>
<dbReference type="Proteomes" id="UP000799421">
    <property type="component" value="Unassembled WGS sequence"/>
</dbReference>
<feature type="transmembrane region" description="Helical" evidence="20">
    <location>
        <begin position="716"/>
        <end position="749"/>
    </location>
</feature>
<feature type="compositionally biased region" description="Basic and acidic residues" evidence="19">
    <location>
        <begin position="59"/>
        <end position="69"/>
    </location>
</feature>
<keyword evidence="7 20" id="KW-0812">Transmembrane</keyword>
<evidence type="ECO:0000256" key="13">
    <source>
        <dbReference type="ARBA" id="ARBA00023180"/>
    </source>
</evidence>
<evidence type="ECO:0000256" key="14">
    <source>
        <dbReference type="ARBA" id="ARBA00023303"/>
    </source>
</evidence>
<dbReference type="SUPFAM" id="SSF81324">
    <property type="entry name" value="Voltage-gated potassium channels"/>
    <property type="match status" value="4"/>
</dbReference>
<feature type="transmembrane region" description="Helical" evidence="20">
    <location>
        <begin position="1690"/>
        <end position="1713"/>
    </location>
</feature>
<organism evidence="22 23">
    <name type="scientific">Piedraia hortae CBS 480.64</name>
    <dbReference type="NCBI Taxonomy" id="1314780"/>
    <lineage>
        <taxon>Eukaryota</taxon>
        <taxon>Fungi</taxon>
        <taxon>Dikarya</taxon>
        <taxon>Ascomycota</taxon>
        <taxon>Pezizomycotina</taxon>
        <taxon>Dothideomycetes</taxon>
        <taxon>Dothideomycetidae</taxon>
        <taxon>Capnodiales</taxon>
        <taxon>Piedraiaceae</taxon>
        <taxon>Piedraia</taxon>
    </lineage>
</organism>
<feature type="binding site" evidence="17">
    <location>
        <position position="1461"/>
    </location>
    <ligand>
        <name>Ca(2+)</name>
        <dbReference type="ChEBI" id="CHEBI:29108"/>
    </ligand>
</feature>
<dbReference type="PANTHER" id="PTHR45628:SF7">
    <property type="entry name" value="VOLTAGE-DEPENDENT CALCIUM CHANNEL TYPE A SUBUNIT ALPHA-1"/>
    <property type="match status" value="1"/>
</dbReference>
<evidence type="ECO:0000256" key="1">
    <source>
        <dbReference type="ARBA" id="ARBA00004651"/>
    </source>
</evidence>
<dbReference type="InterPro" id="IPR005821">
    <property type="entry name" value="Ion_trans_dom"/>
</dbReference>
<feature type="compositionally biased region" description="Polar residues" evidence="19">
    <location>
        <begin position="2120"/>
        <end position="2131"/>
    </location>
</feature>
<keyword evidence="10 20" id="KW-1133">Transmembrane helix</keyword>
<comment type="similarity">
    <text evidence="15 18">Belongs to the calcium channel alpha-1 subunit (TC 1.A.1.11) family.</text>
</comment>
<feature type="region of interest" description="Disordered" evidence="19">
    <location>
        <begin position="2120"/>
        <end position="2148"/>
    </location>
</feature>
<feature type="region of interest" description="Disordered" evidence="19">
    <location>
        <begin position="2068"/>
        <end position="2107"/>
    </location>
</feature>
<keyword evidence="14" id="KW-0407">Ion channel</keyword>
<dbReference type="Pfam" id="PF00520">
    <property type="entry name" value="Ion_trans"/>
    <property type="match status" value="4"/>
</dbReference>
<dbReference type="GO" id="GO:0005509">
    <property type="term" value="F:calcium ion binding"/>
    <property type="evidence" value="ECO:0007669"/>
    <property type="project" value="InterPro"/>
</dbReference>
<dbReference type="FunFam" id="1.10.287.70:FF:000093">
    <property type="entry name" value="Calcium channel subunit Cch1"/>
    <property type="match status" value="1"/>
</dbReference>
<feature type="transmembrane region" description="Helical" evidence="20">
    <location>
        <begin position="1219"/>
        <end position="1245"/>
    </location>
</feature>
<dbReference type="PRINTS" id="PR00167">
    <property type="entry name" value="CACHANNEL"/>
</dbReference>
<evidence type="ECO:0000256" key="4">
    <source>
        <dbReference type="ARBA" id="ARBA00022553"/>
    </source>
</evidence>
<dbReference type="PROSITE" id="PS50222">
    <property type="entry name" value="EF_HAND_2"/>
    <property type="match status" value="1"/>
</dbReference>
<evidence type="ECO:0000256" key="15">
    <source>
        <dbReference type="ARBA" id="ARBA00061395"/>
    </source>
</evidence>
<feature type="compositionally biased region" description="Low complexity" evidence="19">
    <location>
        <begin position="2136"/>
        <end position="2147"/>
    </location>
</feature>
<dbReference type="PANTHER" id="PTHR45628">
    <property type="entry name" value="VOLTAGE-DEPENDENT CALCIUM CHANNEL TYPE A SUBUNIT ALPHA-1"/>
    <property type="match status" value="1"/>
</dbReference>
<dbReference type="FunFam" id="1.10.287.70:FF:000118">
    <property type="entry name" value="Calcium channel subunit Cch1"/>
    <property type="match status" value="1"/>
</dbReference>
<sequence>MAAHRRDHSEDYGIPLQELDDEGAESRRSADVSGTSYRVGRHTPSLSGRIFPRKRSRDGRKYAPLDEGLRAMPAWRPGSASRMQPLEQIDSKDAGAELLTPGSDWRTGRETPPFAGLSRSPYVEDGSDGGSVQNTPPESPDFGPSGPRLRSPVSSDDVMMPINLYDPPELPLGQEQGEEDLMPLTVPAPPPRFNRGRLGKPAAVHSVPGTIRRTRLGDDLRDPEAAFYATGVDRVHLGRKRSLSPMGTSTLGRTGTIFRKMSQRVVNISNESDVAEREINRRTSVRPHSIPSVPPLPSIPSQDELPAQAPEPRTEESKVPYTTSAQEISAAFPNPLRGKSLGFLSSHSTVRRRLLDLLVDPFFEPFILLLIVLQTILLAVNSAKDVSDQPKRPQKWGDTKMDWALLGIFVIYTFEAIIKILVSGFIFNPKEYSTIDRSVGVWKALSRKANELFSLHRQPTESDRRVRQSVQPGLLRAFTAGPLETMIIQGPEGKVLGNSRQAQQYRLAHRAFLRHSFNRLDFLAVVSFWIHFSFSFSGTEAAHHINVFRMLSCLRILRLLNITGGTTVILRSLKRAAPMLLHIALLIGFFWLLFAIIGLQSFKSSLRRTCVWNWQSSIYPNESEWASNGIAQFQFCGGWIAPNKSVIPWVTAKGVLGASSPKGYYCPVNSVCVEGDNPYNGTVGFDNILQSVEMIFVVMTGNTYSDFMYYLTQSDYLLAAMFFAFAIVILTLWLINLLIAVITTSFHIIREESRSSAFGTEEVEPDNEGENDLHQGEEDNFPARRRASVAQQIYEKSYWAWIGLIIYGLVVQCLRTAYNSLPMKRLIYITELVVTLLLLVEILLRFIADWRNFHRDRRNLVDLGLVIITVIIQIPPIPRTRAYDWLTIFQILRIYRVVLAISITRDLLTLVLRHVSGVLNLILFVFLITFLASIFASELFRGELPSQDSDGNTIQVPFNDIYNSFLGMYQILSSENWTTVVFNVTRLQAEWHTAWIAAIFFILWFTLAFFIVLNMFIAVIQENFEISEDQKRLQQIRLFLQQRDLGRSSSNSLALGNIFKFGKTRRQDPQAYGSTFKEPLLKDLKEIIESFMANEAKGDNGGGINRSATFQSEKSHSWVDRAKEWIKKVTDREPNPFHSQIQIGTADREVDSDTLIKEVMKATKQRKDTQGEYLRRHPGYNTTLFIFKPDNPVRRLCQRIVERPWGDKRIDGVEPSPPLWYAFNIFIYAAIVSMVVLACIATPLYQKEYFKRHGISTDSARYRSAANWFLWCDMGFAALFTLESAIKVIADGFFWTPNAYFRSLWSIIDGVVLITLWADVICAYVDPLYGSRAVSAVKALRALRLLNVSDNAMDTFHSIIVLGGIKVVSAAFVSLSLLIPFAIYGLNLFAGRMQYCNDRLPNVGPPMGPRTMANLTDCVNEVVVSPFNWDVLAPAVVTNSFANFDSFGNSLFTLFQIVSQEGWVDAMESAMAITGVFTMPSAFASQGNSVFFVVFNLMGTVFVLTLFVSVFMRSFTEQTGVAFLTKDQRSWLELRKMLKQVSPSKRPNQSRKRSSWQEWCYRRAKTKRGYWQRMVTTVLVAHLILLCLEWYPDKSSWPIYRNWIFLAFSLLYLTNVAIRIIGLTWTRFRRSAWDLYSLFSIGGMFVTTALEVTKDRNHSHRMVHNLFLVSIALLLIPRNSQLDQLFKTGAASLGAITNLMATWFVLFLTYAIALTQAFGLTRFGPGEDGNINFRTVPKALILLFRISMGEGWNQVMQDYANITAPRCTRPSNTLFSDDCGSKELAYVLFISWNILSMYIFVNLFISLIYESFSYVYQRGSGMSIVSRDEIRRYKEAWAVFDPDGKGFISKEQFPRLLGELSGLFDMRIYDGDFTLRALREDCAVSPPRGSSLGLPGRQQSADIDLAKLNRRLADLPIAKVRERRARKNLFYEDVLQQADREKGIAFGDLLLILAHYKIIDDTKSLKLDEALRRRARMKLLRQDVSRNTVSGFFAMLYWMHRLRHHTSSRRMTCPPQLDVPEIVVYGDSDSDHASNHTDGDRIDDSLPSSVLATPIDYVASDTADSLGPMVSVARSPRRNRNSFPLPERPPSPRTPPNRPTPRSADGTPLSWYLAAAINQQQGSPSPINSLSPEAASLNRSRSNSSVSEIGDFFQNSAWGASMRRSFTKRGGSKRSSAV</sequence>
<feature type="transmembrane region" description="Helical" evidence="20">
    <location>
        <begin position="915"/>
        <end position="936"/>
    </location>
</feature>
<dbReference type="InterPro" id="IPR011992">
    <property type="entry name" value="EF-hand-dom_pair"/>
</dbReference>
<dbReference type="GO" id="GO:0008331">
    <property type="term" value="F:high voltage-gated calcium channel activity"/>
    <property type="evidence" value="ECO:0007669"/>
    <property type="project" value="TreeGrafter"/>
</dbReference>
<evidence type="ECO:0000256" key="5">
    <source>
        <dbReference type="ARBA" id="ARBA00022568"/>
    </source>
</evidence>
<evidence type="ECO:0000256" key="11">
    <source>
        <dbReference type="ARBA" id="ARBA00023065"/>
    </source>
</evidence>
<evidence type="ECO:0000256" key="7">
    <source>
        <dbReference type="ARBA" id="ARBA00022692"/>
    </source>
</evidence>
<feature type="transmembrane region" description="Helical" evidence="20">
    <location>
        <begin position="1784"/>
        <end position="1809"/>
    </location>
</feature>
<evidence type="ECO:0000256" key="12">
    <source>
        <dbReference type="ARBA" id="ARBA00023136"/>
    </source>
</evidence>
<dbReference type="GO" id="GO:0005891">
    <property type="term" value="C:voltage-gated calcium channel complex"/>
    <property type="evidence" value="ECO:0007669"/>
    <property type="project" value="InterPro"/>
</dbReference>
<dbReference type="OrthoDB" id="416585at2759"/>
<keyword evidence="11" id="KW-0406">Ion transport</keyword>
<evidence type="ECO:0000256" key="6">
    <source>
        <dbReference type="ARBA" id="ARBA00022673"/>
    </source>
</evidence>
<dbReference type="InterPro" id="IPR002077">
    <property type="entry name" value="VDCCAlpha1"/>
</dbReference>
<feature type="transmembrane region" description="Helical" evidence="20">
    <location>
        <begin position="362"/>
        <end position="383"/>
    </location>
</feature>
<dbReference type="SUPFAM" id="SSF47473">
    <property type="entry name" value="EF-hand"/>
    <property type="match status" value="1"/>
</dbReference>
<evidence type="ECO:0000256" key="16">
    <source>
        <dbReference type="ARBA" id="ARBA00067459"/>
    </source>
</evidence>
<evidence type="ECO:0000256" key="2">
    <source>
        <dbReference type="ARBA" id="ARBA00022448"/>
    </source>
</evidence>
<dbReference type="GO" id="GO:0098703">
    <property type="term" value="P:calcium ion import across plasma membrane"/>
    <property type="evidence" value="ECO:0007669"/>
    <property type="project" value="TreeGrafter"/>
</dbReference>
<evidence type="ECO:0000256" key="19">
    <source>
        <dbReference type="SAM" id="MobiDB-lite"/>
    </source>
</evidence>
<feature type="compositionally biased region" description="Basic and acidic residues" evidence="19">
    <location>
        <begin position="2029"/>
        <end position="2044"/>
    </location>
</feature>
<dbReference type="Gene3D" id="1.20.120.350">
    <property type="entry name" value="Voltage-gated potassium channels. Chain C"/>
    <property type="match status" value="5"/>
</dbReference>
<keyword evidence="13" id="KW-0325">Glycoprotein</keyword>
<evidence type="ECO:0000256" key="3">
    <source>
        <dbReference type="ARBA" id="ARBA00022475"/>
    </source>
</evidence>
<proteinExistence type="inferred from homology"/>
<feature type="region of interest" description="Disordered" evidence="19">
    <location>
        <begin position="1"/>
        <end position="152"/>
    </location>
</feature>
<reference evidence="22" key="1">
    <citation type="journal article" date="2020" name="Stud. Mycol.">
        <title>101 Dothideomycetes genomes: a test case for predicting lifestyles and emergence of pathogens.</title>
        <authorList>
            <person name="Haridas S."/>
            <person name="Albert R."/>
            <person name="Binder M."/>
            <person name="Bloem J."/>
            <person name="Labutti K."/>
            <person name="Salamov A."/>
            <person name="Andreopoulos B."/>
            <person name="Baker S."/>
            <person name="Barry K."/>
            <person name="Bills G."/>
            <person name="Bluhm B."/>
            <person name="Cannon C."/>
            <person name="Castanera R."/>
            <person name="Culley D."/>
            <person name="Daum C."/>
            <person name="Ezra D."/>
            <person name="Gonzalez J."/>
            <person name="Henrissat B."/>
            <person name="Kuo A."/>
            <person name="Liang C."/>
            <person name="Lipzen A."/>
            <person name="Lutzoni F."/>
            <person name="Magnuson J."/>
            <person name="Mondo S."/>
            <person name="Nolan M."/>
            <person name="Ohm R."/>
            <person name="Pangilinan J."/>
            <person name="Park H.-J."/>
            <person name="Ramirez L."/>
            <person name="Alfaro M."/>
            <person name="Sun H."/>
            <person name="Tritt A."/>
            <person name="Yoshinaga Y."/>
            <person name="Zwiers L.-H."/>
            <person name="Turgeon B."/>
            <person name="Goodwin S."/>
            <person name="Spatafora J."/>
            <person name="Crous P."/>
            <person name="Grigoriev I."/>
        </authorList>
    </citation>
    <scope>NUCLEOTIDE SEQUENCE</scope>
    <source>
        <strain evidence="22">CBS 480.64</strain>
    </source>
</reference>
<keyword evidence="23" id="KW-1185">Reference proteome</keyword>
<feature type="transmembrane region" description="Helical" evidence="20">
    <location>
        <begin position="579"/>
        <end position="599"/>
    </location>
</feature>
<keyword evidence="6 18" id="KW-0107">Calcium channel</keyword>
<feature type="transmembrane region" description="Helical" evidence="20">
    <location>
        <begin position="403"/>
        <end position="427"/>
    </location>
</feature>
<feature type="region of interest" description="Disordered" evidence="19">
    <location>
        <begin position="2026"/>
        <end position="2047"/>
    </location>
</feature>
<protein>
    <recommendedName>
        <fullName evidence="16">Calcium-channel protein CCH1</fullName>
    </recommendedName>
</protein>
<evidence type="ECO:0000313" key="22">
    <source>
        <dbReference type="EMBL" id="KAF2857987.1"/>
    </source>
</evidence>
<accession>A0A6A7BSS1</accession>
<keyword evidence="2" id="KW-0813">Transport</keyword>
<feature type="compositionally biased region" description="Pro residues" evidence="19">
    <location>
        <begin position="2086"/>
        <end position="2099"/>
    </location>
</feature>
<keyword evidence="12 20" id="KW-0472">Membrane</keyword>
<feature type="region of interest" description="Disordered" evidence="19">
    <location>
        <begin position="272"/>
        <end position="322"/>
    </location>
</feature>
<dbReference type="InterPro" id="IPR050599">
    <property type="entry name" value="VDCC_alpha-1_subunit"/>
</dbReference>
<evidence type="ECO:0000256" key="20">
    <source>
        <dbReference type="SAM" id="Phobius"/>
    </source>
</evidence>
<feature type="transmembrane region" description="Helical" evidence="20">
    <location>
        <begin position="1570"/>
        <end position="1591"/>
    </location>
</feature>
<feature type="transmembrane region" description="Helical" evidence="20">
    <location>
        <begin position="1662"/>
        <end position="1678"/>
    </location>
</feature>
<evidence type="ECO:0000256" key="18">
    <source>
        <dbReference type="RuleBase" id="RU003808"/>
    </source>
</evidence>
<keyword evidence="3" id="KW-1003">Cell membrane</keyword>
<dbReference type="InterPro" id="IPR002048">
    <property type="entry name" value="EF_hand_dom"/>
</dbReference>
<evidence type="ECO:0000259" key="21">
    <source>
        <dbReference type="PROSITE" id="PS50222"/>
    </source>
</evidence>
<name>A0A6A7BSS1_9PEZI</name>
<feature type="transmembrane region" description="Helical" evidence="20">
    <location>
        <begin position="1302"/>
        <end position="1325"/>
    </location>
</feature>
<feature type="transmembrane region" description="Helical" evidence="20">
    <location>
        <begin position="1266"/>
        <end position="1290"/>
    </location>
</feature>
<feature type="transmembrane region" description="Helical" evidence="20">
    <location>
        <begin position="1489"/>
        <end position="1511"/>
    </location>
</feature>
<keyword evidence="9 18" id="KW-0851">Voltage-gated channel</keyword>
<keyword evidence="8 17" id="KW-0106">Calcium</keyword>
<feature type="transmembrane region" description="Helical" evidence="20">
    <location>
        <begin position="1359"/>
        <end position="1383"/>
    </location>
</feature>
<feature type="domain" description="EF-hand" evidence="21">
    <location>
        <begin position="1828"/>
        <end position="1863"/>
    </location>
</feature>
<gene>
    <name evidence="22" type="ORF">K470DRAFT_260270</name>
</gene>
<feature type="transmembrane region" description="Helical" evidence="20">
    <location>
        <begin position="826"/>
        <end position="848"/>
    </location>
</feature>